<dbReference type="GO" id="GO:0005886">
    <property type="term" value="C:plasma membrane"/>
    <property type="evidence" value="ECO:0007669"/>
    <property type="project" value="UniProtKB-SubCell"/>
</dbReference>
<comment type="caution">
    <text evidence="9">The sequence shown here is derived from an EMBL/GenBank/DDBJ whole genome shotgun (WGS) entry which is preliminary data.</text>
</comment>
<comment type="subcellular location">
    <subcellularLocation>
        <location evidence="1 7">Cell membrane</location>
        <topology evidence="1 7">Multi-pass membrane protein</topology>
    </subcellularLocation>
</comment>
<feature type="transmembrane region" description="Helical" evidence="7">
    <location>
        <begin position="220"/>
        <end position="242"/>
    </location>
</feature>
<dbReference type="PANTHER" id="PTHR43386:SF1">
    <property type="entry name" value="D,D-DIPEPTIDE TRANSPORT SYSTEM PERMEASE PROTEIN DDPC-RELATED"/>
    <property type="match status" value="1"/>
</dbReference>
<proteinExistence type="inferred from homology"/>
<dbReference type="Gene3D" id="1.10.3720.10">
    <property type="entry name" value="MetI-like"/>
    <property type="match status" value="1"/>
</dbReference>
<dbReference type="AlphaFoldDB" id="A0A8J6TE39"/>
<dbReference type="CDD" id="cd06261">
    <property type="entry name" value="TM_PBP2"/>
    <property type="match status" value="1"/>
</dbReference>
<evidence type="ECO:0000256" key="3">
    <source>
        <dbReference type="ARBA" id="ARBA00022475"/>
    </source>
</evidence>
<organism evidence="9 10">
    <name type="scientific">Candidatus Desulfolinea nitratireducens</name>
    <dbReference type="NCBI Taxonomy" id="2841698"/>
    <lineage>
        <taxon>Bacteria</taxon>
        <taxon>Bacillati</taxon>
        <taxon>Chloroflexota</taxon>
        <taxon>Anaerolineae</taxon>
        <taxon>Anaerolineales</taxon>
        <taxon>Anaerolineales incertae sedis</taxon>
        <taxon>Candidatus Desulfolinea</taxon>
    </lineage>
</organism>
<keyword evidence="2 7" id="KW-0813">Transport</keyword>
<dbReference type="PROSITE" id="PS50928">
    <property type="entry name" value="ABC_TM1"/>
    <property type="match status" value="1"/>
</dbReference>
<dbReference type="PANTHER" id="PTHR43386">
    <property type="entry name" value="OLIGOPEPTIDE TRANSPORT SYSTEM PERMEASE PROTEIN APPC"/>
    <property type="match status" value="1"/>
</dbReference>
<sequence length="312" mass="34067">MTDLAPEMNPERGTGLQVDEERGWRARLAYGRKLLQRDKSGVIGLTIFIVLVLTAVFAPQIAPHDPEQQNLRMAKTPPAWTAEGTWEFPLGTDNLGRDLLSRIIFGTRVSLAVGFLGVLIAGSLGMLVGAIAGFVGGRVDNIIMGGINLILALPYLLFVVVIASILGRSLINVILIFGFTDMPIFARVTRGEVLRIRESGYVESAISVGAGRWRILFDHILPNLIGPLITVATFEMSGMIFYEAGLGFLGLSVPPSVPSWGNMLSAGRKYLTTSPWIAAFPGFAIMITSLSMNLLGDWLRDVMDPRLRRTER</sequence>
<evidence type="ECO:0000256" key="6">
    <source>
        <dbReference type="ARBA" id="ARBA00023136"/>
    </source>
</evidence>
<keyword evidence="5 7" id="KW-1133">Transmembrane helix</keyword>
<keyword evidence="4 7" id="KW-0812">Transmembrane</keyword>
<protein>
    <submittedName>
        <fullName evidence="9">ABC transporter permease</fullName>
    </submittedName>
</protein>
<feature type="transmembrane region" description="Helical" evidence="7">
    <location>
        <begin position="142"/>
        <end position="163"/>
    </location>
</feature>
<gene>
    <name evidence="9" type="ORF">H8E29_02640</name>
</gene>
<accession>A0A8J6TE39</accession>
<feature type="domain" description="ABC transmembrane type-1" evidence="8">
    <location>
        <begin position="107"/>
        <end position="296"/>
    </location>
</feature>
<evidence type="ECO:0000256" key="5">
    <source>
        <dbReference type="ARBA" id="ARBA00022989"/>
    </source>
</evidence>
<evidence type="ECO:0000256" key="4">
    <source>
        <dbReference type="ARBA" id="ARBA00022692"/>
    </source>
</evidence>
<evidence type="ECO:0000256" key="7">
    <source>
        <dbReference type="RuleBase" id="RU363032"/>
    </source>
</evidence>
<feature type="transmembrane region" description="Helical" evidence="7">
    <location>
        <begin position="276"/>
        <end position="299"/>
    </location>
</feature>
<keyword evidence="3" id="KW-1003">Cell membrane</keyword>
<dbReference type="Pfam" id="PF12911">
    <property type="entry name" value="OppC_N"/>
    <property type="match status" value="1"/>
</dbReference>
<dbReference type="GO" id="GO:0055085">
    <property type="term" value="P:transmembrane transport"/>
    <property type="evidence" value="ECO:0007669"/>
    <property type="project" value="InterPro"/>
</dbReference>
<evidence type="ECO:0000256" key="1">
    <source>
        <dbReference type="ARBA" id="ARBA00004651"/>
    </source>
</evidence>
<dbReference type="InterPro" id="IPR050366">
    <property type="entry name" value="BP-dependent_transpt_permease"/>
</dbReference>
<feature type="transmembrane region" description="Helical" evidence="7">
    <location>
        <begin position="42"/>
        <end position="62"/>
    </location>
</feature>
<dbReference type="InterPro" id="IPR035906">
    <property type="entry name" value="MetI-like_sf"/>
</dbReference>
<dbReference type="EMBL" id="JACNJN010000050">
    <property type="protein sequence ID" value="MBC8334138.1"/>
    <property type="molecule type" value="Genomic_DNA"/>
</dbReference>
<reference evidence="9 10" key="1">
    <citation type="submission" date="2020-08" db="EMBL/GenBank/DDBJ databases">
        <title>Bridging the membrane lipid divide: bacteria of the FCB group superphylum have the potential to synthesize archaeal ether lipids.</title>
        <authorList>
            <person name="Villanueva L."/>
            <person name="Von Meijenfeldt F.A.B."/>
            <person name="Westbye A.B."/>
            <person name="Yadav S."/>
            <person name="Hopmans E.C."/>
            <person name="Dutilh B.E."/>
            <person name="Sinninghe Damste J.S."/>
        </authorList>
    </citation>
    <scope>NUCLEOTIDE SEQUENCE [LARGE SCALE GENOMIC DNA]</scope>
    <source>
        <strain evidence="9">NIOZ-UU36</strain>
    </source>
</reference>
<feature type="transmembrane region" description="Helical" evidence="7">
    <location>
        <begin position="169"/>
        <end position="188"/>
    </location>
</feature>
<keyword evidence="6 7" id="KW-0472">Membrane</keyword>
<dbReference type="Proteomes" id="UP000614469">
    <property type="component" value="Unassembled WGS sequence"/>
</dbReference>
<dbReference type="SUPFAM" id="SSF161098">
    <property type="entry name" value="MetI-like"/>
    <property type="match status" value="1"/>
</dbReference>
<evidence type="ECO:0000256" key="2">
    <source>
        <dbReference type="ARBA" id="ARBA00022448"/>
    </source>
</evidence>
<dbReference type="Pfam" id="PF00528">
    <property type="entry name" value="BPD_transp_1"/>
    <property type="match status" value="1"/>
</dbReference>
<feature type="transmembrane region" description="Helical" evidence="7">
    <location>
        <begin position="109"/>
        <end position="135"/>
    </location>
</feature>
<name>A0A8J6TE39_9CHLR</name>
<evidence type="ECO:0000313" key="9">
    <source>
        <dbReference type="EMBL" id="MBC8334138.1"/>
    </source>
</evidence>
<evidence type="ECO:0000259" key="8">
    <source>
        <dbReference type="PROSITE" id="PS50928"/>
    </source>
</evidence>
<dbReference type="InterPro" id="IPR000515">
    <property type="entry name" value="MetI-like"/>
</dbReference>
<comment type="similarity">
    <text evidence="7">Belongs to the binding-protein-dependent transport system permease family.</text>
</comment>
<evidence type="ECO:0000313" key="10">
    <source>
        <dbReference type="Proteomes" id="UP000614469"/>
    </source>
</evidence>
<dbReference type="InterPro" id="IPR025966">
    <property type="entry name" value="OppC_N"/>
</dbReference>